<evidence type="ECO:0000256" key="1">
    <source>
        <dbReference type="ARBA" id="ARBA00023015"/>
    </source>
</evidence>
<evidence type="ECO:0000313" key="6">
    <source>
        <dbReference type="EMBL" id="MEN7538234.1"/>
    </source>
</evidence>
<keyword evidence="4" id="KW-0804">Transcription</keyword>
<evidence type="ECO:0000256" key="2">
    <source>
        <dbReference type="ARBA" id="ARBA00023125"/>
    </source>
</evidence>
<dbReference type="InterPro" id="IPR009057">
    <property type="entry name" value="Homeodomain-like_sf"/>
</dbReference>
<dbReference type="RefSeq" id="WP_346785698.1">
    <property type="nucleotide sequence ID" value="NZ_JBDLBR010000005.1"/>
</dbReference>
<dbReference type="PANTHER" id="PTHR46796">
    <property type="entry name" value="HTH-TYPE TRANSCRIPTIONAL ACTIVATOR RHAS-RELATED"/>
    <property type="match status" value="1"/>
</dbReference>
<dbReference type="SUPFAM" id="SSF51215">
    <property type="entry name" value="Regulatory protein AraC"/>
    <property type="match status" value="1"/>
</dbReference>
<comment type="caution">
    <text evidence="6">The sequence shown here is derived from an EMBL/GenBank/DDBJ whole genome shotgun (WGS) entry which is preliminary data.</text>
</comment>
<protein>
    <submittedName>
        <fullName evidence="6">Helix-turn-helix domain-containing protein</fullName>
    </submittedName>
</protein>
<organism evidence="6 7">
    <name type="scientific">Aurantiacibacter flavus</name>
    <dbReference type="NCBI Taxonomy" id="3145232"/>
    <lineage>
        <taxon>Bacteria</taxon>
        <taxon>Pseudomonadati</taxon>
        <taxon>Pseudomonadota</taxon>
        <taxon>Alphaproteobacteria</taxon>
        <taxon>Sphingomonadales</taxon>
        <taxon>Erythrobacteraceae</taxon>
        <taxon>Aurantiacibacter</taxon>
    </lineage>
</organism>
<dbReference type="InterPro" id="IPR018060">
    <property type="entry name" value="HTH_AraC"/>
</dbReference>
<keyword evidence="3" id="KW-0010">Activator</keyword>
<evidence type="ECO:0000256" key="4">
    <source>
        <dbReference type="ARBA" id="ARBA00023163"/>
    </source>
</evidence>
<keyword evidence="2" id="KW-0238">DNA-binding</keyword>
<dbReference type="Pfam" id="PF12833">
    <property type="entry name" value="HTH_18"/>
    <property type="match status" value="1"/>
</dbReference>
<dbReference type="InterPro" id="IPR050204">
    <property type="entry name" value="AraC_XylS_family_regulators"/>
</dbReference>
<evidence type="ECO:0000313" key="7">
    <source>
        <dbReference type="Proteomes" id="UP001484535"/>
    </source>
</evidence>
<dbReference type="InterPro" id="IPR037923">
    <property type="entry name" value="HTH-like"/>
</dbReference>
<dbReference type="PRINTS" id="PR00032">
    <property type="entry name" value="HTHARAC"/>
</dbReference>
<evidence type="ECO:0000259" key="5">
    <source>
        <dbReference type="PROSITE" id="PS01124"/>
    </source>
</evidence>
<accession>A0ABV0CZE3</accession>
<dbReference type="Gene3D" id="1.10.10.60">
    <property type="entry name" value="Homeodomain-like"/>
    <property type="match status" value="1"/>
</dbReference>
<dbReference type="Proteomes" id="UP001484535">
    <property type="component" value="Unassembled WGS sequence"/>
</dbReference>
<dbReference type="InterPro" id="IPR020449">
    <property type="entry name" value="Tscrpt_reg_AraC-type_HTH"/>
</dbReference>
<keyword evidence="7" id="KW-1185">Reference proteome</keyword>
<sequence length="309" mass="34444">MLSIISTRDHEPRERLDFWNELIGSTYDGMSIDGVDGPFNASLGVWQSDAFRIVRPRSRPAMIVRHECGRTSSTKRTFLMHMTTQGQIEMEQRGRKSMLGPGDLVICAAEEYYRFNAATNHEMMVVEFDGATALDRLPTFEDHVARPIRAGLPGTRIIRRYMDSLWQEGREDLPPGQSTVHANILLDMTIACLSEPAGTLRPAADRTLAQLEDAIGARLDDYTLRPSSLAADLGIPLRTLQDVAARAGTTLNTMILRQRLQRGTQLLRKHSGASIADVADACGFSDPSYFARRFAQHFGISPSEYRSCN</sequence>
<dbReference type="InterPro" id="IPR018062">
    <property type="entry name" value="HTH_AraC-typ_CS"/>
</dbReference>
<dbReference type="PROSITE" id="PS00041">
    <property type="entry name" value="HTH_ARAC_FAMILY_1"/>
    <property type="match status" value="1"/>
</dbReference>
<evidence type="ECO:0000256" key="3">
    <source>
        <dbReference type="ARBA" id="ARBA00023159"/>
    </source>
</evidence>
<feature type="domain" description="HTH araC/xylS-type" evidence="5">
    <location>
        <begin position="205"/>
        <end position="308"/>
    </location>
</feature>
<gene>
    <name evidence="6" type="ORF">ABDJ38_13710</name>
</gene>
<dbReference type="SUPFAM" id="SSF46689">
    <property type="entry name" value="Homeodomain-like"/>
    <property type="match status" value="1"/>
</dbReference>
<name>A0ABV0CZE3_9SPHN</name>
<dbReference type="InterPro" id="IPR035418">
    <property type="entry name" value="AraC-bd_2"/>
</dbReference>
<dbReference type="SMART" id="SM00342">
    <property type="entry name" value="HTH_ARAC"/>
    <property type="match status" value="1"/>
</dbReference>
<dbReference type="PROSITE" id="PS01124">
    <property type="entry name" value="HTH_ARAC_FAMILY_2"/>
    <property type="match status" value="1"/>
</dbReference>
<proteinExistence type="predicted"/>
<keyword evidence="1" id="KW-0805">Transcription regulation</keyword>
<dbReference type="EMBL" id="JBDLBR010000005">
    <property type="protein sequence ID" value="MEN7538234.1"/>
    <property type="molecule type" value="Genomic_DNA"/>
</dbReference>
<dbReference type="Pfam" id="PF14525">
    <property type="entry name" value="AraC_binding_2"/>
    <property type="match status" value="1"/>
</dbReference>
<reference evidence="6 7" key="1">
    <citation type="submission" date="2024-05" db="EMBL/GenBank/DDBJ databases">
        <authorList>
            <person name="Park S."/>
        </authorList>
    </citation>
    <scope>NUCLEOTIDE SEQUENCE [LARGE SCALE GENOMIC DNA]</scope>
    <source>
        <strain evidence="6 7">DGU5</strain>
    </source>
</reference>